<feature type="transmembrane region" description="Helical" evidence="1">
    <location>
        <begin position="90"/>
        <end position="114"/>
    </location>
</feature>
<keyword evidence="1" id="KW-1133">Transmembrane helix</keyword>
<dbReference type="RefSeq" id="WP_012164456.1">
    <property type="nucleotide sequence ID" value="NC_009925.1"/>
</dbReference>
<dbReference type="EMBL" id="CP000828">
    <property type="protein sequence ID" value="ABW29115.1"/>
    <property type="molecule type" value="Genomic_DNA"/>
</dbReference>
<dbReference type="NCBIfam" id="NF038305">
    <property type="entry name" value="HpsJ_fam"/>
    <property type="match status" value="1"/>
</dbReference>
<keyword evidence="3" id="KW-1185">Reference proteome</keyword>
<dbReference type="InterPro" id="IPR047709">
    <property type="entry name" value="HpsJ-like"/>
</dbReference>
<reference evidence="2 3" key="1">
    <citation type="journal article" date="2008" name="Proc. Natl. Acad. Sci. U.S.A.">
        <title>Niche adaptation and genome expansion in the chlorophyll d-producing cyanobacterium Acaryochloris marina.</title>
        <authorList>
            <person name="Swingley W.D."/>
            <person name="Chen M."/>
            <person name="Cheung P.C."/>
            <person name="Conrad A.L."/>
            <person name="Dejesa L.C."/>
            <person name="Hao J."/>
            <person name="Honchak B.M."/>
            <person name="Karbach L.E."/>
            <person name="Kurdoglu A."/>
            <person name="Lahiri S."/>
            <person name="Mastrian S.D."/>
            <person name="Miyashita H."/>
            <person name="Page L."/>
            <person name="Ramakrishna P."/>
            <person name="Satoh S."/>
            <person name="Sattley W.M."/>
            <person name="Shimada Y."/>
            <person name="Taylor H.L."/>
            <person name="Tomo T."/>
            <person name="Tsuchiya T."/>
            <person name="Wang Z.T."/>
            <person name="Raymond J."/>
            <person name="Mimuro M."/>
            <person name="Blankenship R.E."/>
            <person name="Touchman J.W."/>
        </authorList>
    </citation>
    <scope>NUCLEOTIDE SEQUENCE [LARGE SCALE GENOMIC DNA]</scope>
    <source>
        <strain evidence="3">MBIC 11017</strain>
    </source>
</reference>
<dbReference type="eggNOG" id="COG1704">
    <property type="taxonomic scope" value="Bacteria"/>
</dbReference>
<evidence type="ECO:0000256" key="1">
    <source>
        <dbReference type="SAM" id="Phobius"/>
    </source>
</evidence>
<sequence>MAKQQPAASTSAPPSKNQWLSTFVLRIAGYGLLLLTLVDTLALLIPPQLQDPAWELETIGSLVERSPVPLIGFALVISGGRRFRQSLDRFCFQVIPGLAIIIGVIYCLMIPLGISDSLRLGRQNQTTSAALVKQAADIKNLEQRLSEAPAAEVAEWAQKFQPQLTEGRDQETIKAGVLGQLKSNLASLQSQINRASGQPAQLRKQTIKWLVGALIAGLSFLYIGNTARKFPNVRTR</sequence>
<organism evidence="2 3">
    <name type="scientific">Acaryochloris marina (strain MBIC 11017)</name>
    <dbReference type="NCBI Taxonomy" id="329726"/>
    <lineage>
        <taxon>Bacteria</taxon>
        <taxon>Bacillati</taxon>
        <taxon>Cyanobacteriota</taxon>
        <taxon>Cyanophyceae</taxon>
        <taxon>Acaryochloridales</taxon>
        <taxon>Acaryochloridaceae</taxon>
        <taxon>Acaryochloris</taxon>
    </lineage>
</organism>
<evidence type="ECO:0000313" key="3">
    <source>
        <dbReference type="Proteomes" id="UP000000268"/>
    </source>
</evidence>
<dbReference type="HOGENOM" id="CLU_082413_0_0_3"/>
<gene>
    <name evidence="2" type="ordered locus">AM1_4134</name>
</gene>
<keyword evidence="1" id="KW-0812">Transmembrane</keyword>
<keyword evidence="1" id="KW-0472">Membrane</keyword>
<dbReference type="OrthoDB" id="532366at2"/>
<dbReference type="Proteomes" id="UP000000268">
    <property type="component" value="Chromosome"/>
</dbReference>
<dbReference type="STRING" id="329726.AM1_4134"/>
<name>B0CBJ7_ACAM1</name>
<dbReference type="AlphaFoldDB" id="B0CBJ7"/>
<feature type="transmembrane region" description="Helical" evidence="1">
    <location>
        <begin position="23"/>
        <end position="46"/>
    </location>
</feature>
<accession>B0CBJ7</accession>
<protein>
    <submittedName>
        <fullName evidence="2">Uncharacterized protein</fullName>
    </submittedName>
</protein>
<dbReference type="KEGG" id="amr:AM1_4134"/>
<feature type="transmembrane region" description="Helical" evidence="1">
    <location>
        <begin position="206"/>
        <end position="224"/>
    </location>
</feature>
<proteinExistence type="predicted"/>
<evidence type="ECO:0000313" key="2">
    <source>
        <dbReference type="EMBL" id="ABW29115.1"/>
    </source>
</evidence>